<gene>
    <name evidence="2" type="ORF">PMAYCL1PPCAC_09171</name>
</gene>
<evidence type="ECO:0000313" key="2">
    <source>
        <dbReference type="EMBL" id="GMR38976.1"/>
    </source>
</evidence>
<comment type="caution">
    <text evidence="2">The sequence shown here is derived from an EMBL/GenBank/DDBJ whole genome shotgun (WGS) entry which is preliminary data.</text>
</comment>
<feature type="transmembrane region" description="Helical" evidence="1">
    <location>
        <begin position="184"/>
        <end position="206"/>
    </location>
</feature>
<evidence type="ECO:0000313" key="3">
    <source>
        <dbReference type="Proteomes" id="UP001328107"/>
    </source>
</evidence>
<feature type="transmembrane region" description="Helical" evidence="1">
    <location>
        <begin position="119"/>
        <end position="141"/>
    </location>
</feature>
<dbReference type="Proteomes" id="UP001328107">
    <property type="component" value="Unassembled WGS sequence"/>
</dbReference>
<name>A0AAN5CEN0_9BILA</name>
<dbReference type="PANTHER" id="PTHR45830:SF15">
    <property type="entry name" value="SERPENTINE RECEPTOR, CLASS I"/>
    <property type="match status" value="1"/>
</dbReference>
<keyword evidence="3" id="KW-1185">Reference proteome</keyword>
<keyword evidence="1" id="KW-0472">Membrane</keyword>
<protein>
    <recommendedName>
        <fullName evidence="4">G protein-coupled receptor</fullName>
    </recommendedName>
</protein>
<dbReference type="Pfam" id="PF10318">
    <property type="entry name" value="7TM_GPCR_Srh"/>
    <property type="match status" value="1"/>
</dbReference>
<organism evidence="2 3">
    <name type="scientific">Pristionchus mayeri</name>
    <dbReference type="NCBI Taxonomy" id="1317129"/>
    <lineage>
        <taxon>Eukaryota</taxon>
        <taxon>Metazoa</taxon>
        <taxon>Ecdysozoa</taxon>
        <taxon>Nematoda</taxon>
        <taxon>Chromadorea</taxon>
        <taxon>Rhabditida</taxon>
        <taxon>Rhabditina</taxon>
        <taxon>Diplogasteromorpha</taxon>
        <taxon>Diplogasteroidea</taxon>
        <taxon>Neodiplogasteridae</taxon>
        <taxon>Pristionchus</taxon>
    </lineage>
</organism>
<feature type="transmembrane region" description="Helical" evidence="1">
    <location>
        <begin position="34"/>
        <end position="53"/>
    </location>
</feature>
<dbReference type="AlphaFoldDB" id="A0AAN5CEN0"/>
<dbReference type="PANTHER" id="PTHR45830">
    <property type="entry name" value="SERPENTINE RECEPTOR, CLASS I"/>
    <property type="match status" value="1"/>
</dbReference>
<dbReference type="EMBL" id="BTRK01000002">
    <property type="protein sequence ID" value="GMR38976.1"/>
    <property type="molecule type" value="Genomic_DNA"/>
</dbReference>
<feature type="transmembrane region" description="Helical" evidence="1">
    <location>
        <begin position="233"/>
        <end position="257"/>
    </location>
</feature>
<evidence type="ECO:0008006" key="4">
    <source>
        <dbReference type="Google" id="ProtNLM"/>
    </source>
</evidence>
<feature type="non-terminal residue" evidence="2">
    <location>
        <position position="1"/>
    </location>
</feature>
<proteinExistence type="predicted"/>
<evidence type="ECO:0000256" key="1">
    <source>
        <dbReference type="SAM" id="Phobius"/>
    </source>
</evidence>
<accession>A0AAN5CEN0</accession>
<feature type="transmembrane region" description="Helical" evidence="1">
    <location>
        <begin position="6"/>
        <end position="22"/>
    </location>
</feature>
<feature type="transmembrane region" description="Helical" evidence="1">
    <location>
        <begin position="263"/>
        <end position="281"/>
    </location>
</feature>
<keyword evidence="1" id="KW-1133">Transmembrane helix</keyword>
<feature type="non-terminal residue" evidence="2">
    <location>
        <position position="282"/>
    </location>
</feature>
<dbReference type="InterPro" id="IPR019422">
    <property type="entry name" value="7TM_GPCR_serpentine_rcpt_Srh"/>
</dbReference>
<feature type="transmembrane region" description="Helical" evidence="1">
    <location>
        <begin position="79"/>
        <end position="98"/>
    </location>
</feature>
<sequence length="282" mass="31780">ARRIYWPLSVCLLNPIVIFVLIKKTFMSADCKYAFVTHHVVLICFDIYNGLLYQMYPLAPIPVFICTGLLCTENVSPRLLLTILAFWTTTMCVPYLFIMTRMHQKMLFEESPFKLSIRAQLGVFLALVSTLLGNLVGFAVWSGESPEKTRILNSLNVVWVRAVSQNYLVLGEGPGDVGDFKYELILLGASILINFSYYVFITYHAVFKLGSQMKKSSFPSIAQSKTRDAQLRFVYSLTIQACLTAVFFITPLALLFIALLVDLSFIPIVLMGIARPIFLVGQ</sequence>
<keyword evidence="1" id="KW-0812">Transmembrane</keyword>
<reference evidence="3" key="1">
    <citation type="submission" date="2022-10" db="EMBL/GenBank/DDBJ databases">
        <title>Genome assembly of Pristionchus species.</title>
        <authorList>
            <person name="Yoshida K."/>
            <person name="Sommer R.J."/>
        </authorList>
    </citation>
    <scope>NUCLEOTIDE SEQUENCE [LARGE SCALE GENOMIC DNA]</scope>
    <source>
        <strain evidence="3">RS5460</strain>
    </source>
</reference>